<feature type="transmembrane region" description="Helical" evidence="6">
    <location>
        <begin position="284"/>
        <end position="302"/>
    </location>
</feature>
<evidence type="ECO:0000313" key="9">
    <source>
        <dbReference type="Proteomes" id="UP000005730"/>
    </source>
</evidence>
<dbReference type="STRING" id="926567.TheveDRAFT_1653"/>
<keyword evidence="5 6" id="KW-0472">Membrane</keyword>
<keyword evidence="3 6" id="KW-0812">Transmembrane</keyword>
<feature type="transmembrane region" description="Helical" evidence="6">
    <location>
        <begin position="99"/>
        <end position="120"/>
    </location>
</feature>
<evidence type="ECO:0000256" key="6">
    <source>
        <dbReference type="SAM" id="Phobius"/>
    </source>
</evidence>
<dbReference type="GO" id="GO:0005886">
    <property type="term" value="C:plasma membrane"/>
    <property type="evidence" value="ECO:0007669"/>
    <property type="project" value="UniProtKB-SubCell"/>
</dbReference>
<dbReference type="HOGENOM" id="CLU_043790_0_0_0"/>
<feature type="transmembrane region" description="Helical" evidence="6">
    <location>
        <begin position="343"/>
        <end position="366"/>
    </location>
</feature>
<evidence type="ECO:0000256" key="5">
    <source>
        <dbReference type="ARBA" id="ARBA00023136"/>
    </source>
</evidence>
<keyword evidence="4 6" id="KW-1133">Transmembrane helix</keyword>
<dbReference type="Gene3D" id="1.20.1250.20">
    <property type="entry name" value="MFS general substrate transporter like domains"/>
    <property type="match status" value="2"/>
</dbReference>
<evidence type="ECO:0000256" key="2">
    <source>
        <dbReference type="ARBA" id="ARBA00022475"/>
    </source>
</evidence>
<dbReference type="SUPFAM" id="SSF103473">
    <property type="entry name" value="MFS general substrate transporter"/>
    <property type="match status" value="1"/>
</dbReference>
<dbReference type="eggNOG" id="COG2271">
    <property type="taxonomic scope" value="Bacteria"/>
</dbReference>
<feature type="transmembrane region" description="Helical" evidence="6">
    <location>
        <begin position="308"/>
        <end position="331"/>
    </location>
</feature>
<dbReference type="OrthoDB" id="9773404at2"/>
<dbReference type="InterPro" id="IPR020846">
    <property type="entry name" value="MFS_dom"/>
</dbReference>
<feature type="transmembrane region" description="Helical" evidence="6">
    <location>
        <begin position="211"/>
        <end position="238"/>
    </location>
</feature>
<dbReference type="CDD" id="cd06174">
    <property type="entry name" value="MFS"/>
    <property type="match status" value="1"/>
</dbReference>
<feature type="transmembrane region" description="Helical" evidence="6">
    <location>
        <begin position="378"/>
        <end position="401"/>
    </location>
</feature>
<accession>H0UQK7</accession>
<evidence type="ECO:0000256" key="4">
    <source>
        <dbReference type="ARBA" id="ARBA00022989"/>
    </source>
</evidence>
<keyword evidence="9" id="KW-1185">Reference proteome</keyword>
<sequence>MNRNVKKWITLFCLAFSGGIIYQLPYLREQFYIPLQEALRINNTQIGNLMTVYGIANLFLYLPGGILADRLPYKKLVPFSLITTGLTGLYYSTFPGYPIALGIHVIWAFTTVFTFWPTMLKSVKMLGDSSEQGRLFGFLDFGRGLSATLSAFGALFIFKAFGATRLGLKGAIVFYSVAMIILGVVVYFLLEEKKGEVAEGNTSIFDGIGDVLRMPAIWLSAMIIFAGYSIGAGLTYITPYLTNVFKMSVSMGAFIAIIRTYGLRLGGGPVGGIIADRIGSSTKFIRIGFLVIATLVGCLYIIPGEPKLLMVMLGTTLAASFCVFAVKGTYFAPVDEIRIPNSLAGAAYGAISLVGYLPDTFIYSYFGNLLDRYPGIQGYRLIFLSLIVLAGIGFASAHMLLKYIRNESETPAEALEPAGAEE</sequence>
<dbReference type="Pfam" id="PF07690">
    <property type="entry name" value="MFS_1"/>
    <property type="match status" value="1"/>
</dbReference>
<dbReference type="InterPro" id="IPR011701">
    <property type="entry name" value="MFS"/>
</dbReference>
<keyword evidence="2" id="KW-1003">Cell membrane</keyword>
<feature type="transmembrane region" description="Helical" evidence="6">
    <location>
        <begin position="172"/>
        <end position="190"/>
    </location>
</feature>
<feature type="transmembrane region" description="Helical" evidence="6">
    <location>
        <begin position="46"/>
        <end position="64"/>
    </location>
</feature>
<feature type="domain" description="Major facilitator superfamily (MFS) profile" evidence="7">
    <location>
        <begin position="1"/>
        <end position="405"/>
    </location>
</feature>
<dbReference type="PANTHER" id="PTHR43124:SF3">
    <property type="entry name" value="CHLORAMPHENICOL EFFLUX PUMP RV0191"/>
    <property type="match status" value="1"/>
</dbReference>
<dbReference type="PROSITE" id="PS50850">
    <property type="entry name" value="MFS"/>
    <property type="match status" value="1"/>
</dbReference>
<dbReference type="EMBL" id="CM001377">
    <property type="protein sequence ID" value="EHM10771.1"/>
    <property type="molecule type" value="Genomic_DNA"/>
</dbReference>
<organism evidence="8 9">
    <name type="scientific">Thermanaerovibrio velox DSM 12556</name>
    <dbReference type="NCBI Taxonomy" id="926567"/>
    <lineage>
        <taxon>Bacteria</taxon>
        <taxon>Thermotogati</taxon>
        <taxon>Synergistota</taxon>
        <taxon>Synergistia</taxon>
        <taxon>Synergistales</taxon>
        <taxon>Synergistaceae</taxon>
        <taxon>Thermanaerovibrio</taxon>
    </lineage>
</organism>
<gene>
    <name evidence="8" type="ORF">TheveDRAFT_1653</name>
</gene>
<feature type="transmembrane region" description="Helical" evidence="6">
    <location>
        <begin position="141"/>
        <end position="160"/>
    </location>
</feature>
<evidence type="ECO:0000313" key="8">
    <source>
        <dbReference type="EMBL" id="EHM10771.1"/>
    </source>
</evidence>
<evidence type="ECO:0000256" key="1">
    <source>
        <dbReference type="ARBA" id="ARBA00004651"/>
    </source>
</evidence>
<dbReference type="Proteomes" id="UP000005730">
    <property type="component" value="Chromosome"/>
</dbReference>
<name>H0UQK7_9BACT</name>
<reference evidence="8 9" key="1">
    <citation type="submission" date="2011-10" db="EMBL/GenBank/DDBJ databases">
        <title>The Noncontiguous Finished genome of Thermanaerovibrio velox DSM 12556.</title>
        <authorList>
            <consortium name="US DOE Joint Genome Institute (JGI-PGF)"/>
            <person name="Lucas S."/>
            <person name="Copeland A."/>
            <person name="Lapidus A."/>
            <person name="Glavina del Rio T."/>
            <person name="Dalin E."/>
            <person name="Tice H."/>
            <person name="Bruce D."/>
            <person name="Goodwin L."/>
            <person name="Pitluck S."/>
            <person name="Peters L."/>
            <person name="Mikhailova N."/>
            <person name="Teshima H."/>
            <person name="Kyrpides N."/>
            <person name="Mavromatis K."/>
            <person name="Ivanova N."/>
            <person name="Markowitz V."/>
            <person name="Cheng J.-F."/>
            <person name="Hugenholtz P."/>
            <person name="Woyke T."/>
            <person name="Wu D."/>
            <person name="Spring S."/>
            <person name="Brambilla E.-M."/>
            <person name="Klenk H.-P."/>
            <person name="Eisen J.A."/>
        </authorList>
    </citation>
    <scope>NUCLEOTIDE SEQUENCE [LARGE SCALE GENOMIC DNA]</scope>
    <source>
        <strain evidence="8 9">DSM 12556</strain>
    </source>
</reference>
<dbReference type="InterPro" id="IPR036259">
    <property type="entry name" value="MFS_trans_sf"/>
</dbReference>
<evidence type="ECO:0000256" key="3">
    <source>
        <dbReference type="ARBA" id="ARBA00022692"/>
    </source>
</evidence>
<proteinExistence type="predicted"/>
<dbReference type="GO" id="GO:0022857">
    <property type="term" value="F:transmembrane transporter activity"/>
    <property type="evidence" value="ECO:0007669"/>
    <property type="project" value="InterPro"/>
</dbReference>
<evidence type="ECO:0000259" key="7">
    <source>
        <dbReference type="PROSITE" id="PS50850"/>
    </source>
</evidence>
<dbReference type="RefSeq" id="WP_006584265.1">
    <property type="nucleotide sequence ID" value="NZ_CM001377.1"/>
</dbReference>
<dbReference type="AlphaFoldDB" id="H0UQK7"/>
<comment type="subcellular location">
    <subcellularLocation>
        <location evidence="1">Cell membrane</location>
        <topology evidence="1">Multi-pass membrane protein</topology>
    </subcellularLocation>
</comment>
<dbReference type="InterPro" id="IPR050189">
    <property type="entry name" value="MFS_Efflux_Transporters"/>
</dbReference>
<protein>
    <submittedName>
        <fullName evidence="8">Sugar phosphate permease</fullName>
    </submittedName>
</protein>
<dbReference type="PANTHER" id="PTHR43124">
    <property type="entry name" value="PURINE EFFLUX PUMP PBUE"/>
    <property type="match status" value="1"/>
</dbReference>